<dbReference type="STRING" id="1423804.FD14_GL000060"/>
<dbReference type="Proteomes" id="UP000051442">
    <property type="component" value="Unassembled WGS sequence"/>
</dbReference>
<keyword evidence="2" id="KW-1185">Reference proteome</keyword>
<organism evidence="1 2">
    <name type="scientific">Secundilactobacillus similis DSM 23365 = JCM 2765</name>
    <dbReference type="NCBI Taxonomy" id="1423804"/>
    <lineage>
        <taxon>Bacteria</taxon>
        <taxon>Bacillati</taxon>
        <taxon>Bacillota</taxon>
        <taxon>Bacilli</taxon>
        <taxon>Lactobacillales</taxon>
        <taxon>Lactobacillaceae</taxon>
        <taxon>Secundilactobacillus</taxon>
    </lineage>
</organism>
<sequence>MLSLAVVAGGVLGIGTMQTTVHASASVRYYTNIKNQNVTVTNANAPVWTTASLKHRSGTMQNYGTTVQQYYAAHIRKRNGKTYVYYKFRVGKKTGWVWHGYLKTSATSSTTTTPNKTVNGITVTNSDKLPVEKVDWNSITGNGTFSADKTLMQLFPNAIYSDALYSTAKSYNNLDDGVDRGNYFDTDETATLAKNLGVNSSVTPVIIKASVSEPEPFTKTAIETALTKAGYDATKRAQFSGWYIGGSIEPDSWADEGAYGGMTTIILIPNK</sequence>
<comment type="caution">
    <text evidence="1">The sequence shown here is derived from an EMBL/GenBank/DDBJ whole genome shotgun (WGS) entry which is preliminary data.</text>
</comment>
<evidence type="ECO:0000313" key="1">
    <source>
        <dbReference type="EMBL" id="KRN26827.1"/>
    </source>
</evidence>
<accession>A0A0R2FGW4</accession>
<protein>
    <submittedName>
        <fullName evidence="1">Uncharacterized protein</fullName>
    </submittedName>
</protein>
<dbReference type="AlphaFoldDB" id="A0A0R2FGW4"/>
<proteinExistence type="predicted"/>
<evidence type="ECO:0000313" key="2">
    <source>
        <dbReference type="Proteomes" id="UP000051442"/>
    </source>
</evidence>
<dbReference type="PATRIC" id="fig|1423804.4.peg.67"/>
<gene>
    <name evidence="1" type="ORF">FD14_GL000060</name>
</gene>
<reference evidence="1 2" key="1">
    <citation type="journal article" date="2015" name="Genome Announc.">
        <title>Expanding the biotechnology potential of lactobacilli through comparative genomics of 213 strains and associated genera.</title>
        <authorList>
            <person name="Sun Z."/>
            <person name="Harris H.M."/>
            <person name="McCann A."/>
            <person name="Guo C."/>
            <person name="Argimon S."/>
            <person name="Zhang W."/>
            <person name="Yang X."/>
            <person name="Jeffery I.B."/>
            <person name="Cooney J.C."/>
            <person name="Kagawa T.F."/>
            <person name="Liu W."/>
            <person name="Song Y."/>
            <person name="Salvetti E."/>
            <person name="Wrobel A."/>
            <person name="Rasinkangas P."/>
            <person name="Parkhill J."/>
            <person name="Rea M.C."/>
            <person name="O'Sullivan O."/>
            <person name="Ritari J."/>
            <person name="Douillard F.P."/>
            <person name="Paul Ross R."/>
            <person name="Yang R."/>
            <person name="Briner A.E."/>
            <person name="Felis G.E."/>
            <person name="de Vos W.M."/>
            <person name="Barrangou R."/>
            <person name="Klaenhammer T.R."/>
            <person name="Caufield P.W."/>
            <person name="Cui Y."/>
            <person name="Zhang H."/>
            <person name="O'Toole P.W."/>
        </authorList>
    </citation>
    <scope>NUCLEOTIDE SEQUENCE [LARGE SCALE GENOMIC DNA]</scope>
    <source>
        <strain evidence="1 2">DSM 23365</strain>
    </source>
</reference>
<dbReference type="EMBL" id="AYZM01000006">
    <property type="protein sequence ID" value="KRN26827.1"/>
    <property type="molecule type" value="Genomic_DNA"/>
</dbReference>
<name>A0A0R2FGW4_9LACO</name>